<accession>A0A6C0JJ95</accession>
<proteinExistence type="predicted"/>
<name>A0A6C0JJ95_9ZZZZ</name>
<feature type="region of interest" description="Disordered" evidence="1">
    <location>
        <begin position="34"/>
        <end position="57"/>
    </location>
</feature>
<dbReference type="InterPro" id="IPR043862">
    <property type="entry name" value="DUF5824"/>
</dbReference>
<evidence type="ECO:0000256" key="1">
    <source>
        <dbReference type="SAM" id="MobiDB-lite"/>
    </source>
</evidence>
<dbReference type="Pfam" id="PF19141">
    <property type="entry name" value="DUF5824"/>
    <property type="match status" value="1"/>
</dbReference>
<protein>
    <recommendedName>
        <fullName evidence="2">DUF5824 domain-containing protein</fullName>
    </recommendedName>
</protein>
<evidence type="ECO:0000259" key="2">
    <source>
        <dbReference type="Pfam" id="PF19141"/>
    </source>
</evidence>
<feature type="domain" description="DUF5824" evidence="2">
    <location>
        <begin position="4"/>
        <end position="126"/>
    </location>
</feature>
<reference evidence="3" key="1">
    <citation type="journal article" date="2020" name="Nature">
        <title>Giant virus diversity and host interactions through global metagenomics.</title>
        <authorList>
            <person name="Schulz F."/>
            <person name="Roux S."/>
            <person name="Paez-Espino D."/>
            <person name="Jungbluth S."/>
            <person name="Walsh D.A."/>
            <person name="Denef V.J."/>
            <person name="McMahon K.D."/>
            <person name="Konstantinidis K.T."/>
            <person name="Eloe-Fadrosh E.A."/>
            <person name="Kyrpides N.C."/>
            <person name="Woyke T."/>
        </authorList>
    </citation>
    <scope>NUCLEOTIDE SEQUENCE</scope>
    <source>
        <strain evidence="3">GVMAG-M-3300027708-51</strain>
    </source>
</reference>
<organism evidence="3">
    <name type="scientific">viral metagenome</name>
    <dbReference type="NCBI Taxonomy" id="1070528"/>
    <lineage>
        <taxon>unclassified sequences</taxon>
        <taxon>metagenomes</taxon>
        <taxon>organismal metagenomes</taxon>
    </lineage>
</organism>
<dbReference type="EMBL" id="MN740401">
    <property type="protein sequence ID" value="QHU04517.1"/>
    <property type="molecule type" value="Genomic_DNA"/>
</dbReference>
<dbReference type="AlphaFoldDB" id="A0A6C0JJ95"/>
<evidence type="ECO:0000313" key="3">
    <source>
        <dbReference type="EMBL" id="QHU04517.1"/>
    </source>
</evidence>
<sequence length="134" mass="15165">MFIPLKYLTGLSTRKKTQRRREITRRAKMSYKNPAAYRPFATDKGTQRKPSSYTSRFHSKYPGVTGLPAVSKATGVPLSVLEKVYNRGLAAWRTGHRPGASQHAWGMARVYSFVLHGKTWRTADADLARRNSSH</sequence>